<evidence type="ECO:0000313" key="4">
    <source>
        <dbReference type="EMBL" id="KAA8534774.1"/>
    </source>
</evidence>
<evidence type="ECO:0000313" key="5">
    <source>
        <dbReference type="Proteomes" id="UP000325577"/>
    </source>
</evidence>
<proteinExistence type="predicted"/>
<dbReference type="GO" id="GO:0005634">
    <property type="term" value="C:nucleus"/>
    <property type="evidence" value="ECO:0007669"/>
    <property type="project" value="UniProtKB-SubCell"/>
</dbReference>
<dbReference type="PANTHER" id="PTHR33172:SF96">
    <property type="entry name" value="PROTEIN OXIDATIVE STRESS 3 LIKE 3"/>
    <property type="match status" value="1"/>
</dbReference>
<keyword evidence="2" id="KW-0539">Nucleus</keyword>
<keyword evidence="5" id="KW-1185">Reference proteome</keyword>
<comment type="subcellular location">
    <subcellularLocation>
        <location evidence="1">Nucleus</location>
    </subcellularLocation>
</comment>
<organism evidence="4 5">
    <name type="scientific">Nyssa sinensis</name>
    <dbReference type="NCBI Taxonomy" id="561372"/>
    <lineage>
        <taxon>Eukaryota</taxon>
        <taxon>Viridiplantae</taxon>
        <taxon>Streptophyta</taxon>
        <taxon>Embryophyta</taxon>
        <taxon>Tracheophyta</taxon>
        <taxon>Spermatophyta</taxon>
        <taxon>Magnoliopsida</taxon>
        <taxon>eudicotyledons</taxon>
        <taxon>Gunneridae</taxon>
        <taxon>Pentapetalae</taxon>
        <taxon>asterids</taxon>
        <taxon>Cornales</taxon>
        <taxon>Nyssaceae</taxon>
        <taxon>Nyssa</taxon>
    </lineage>
</organism>
<evidence type="ECO:0000256" key="3">
    <source>
        <dbReference type="SAM" id="MobiDB-lite"/>
    </source>
</evidence>
<gene>
    <name evidence="4" type="ORF">F0562_029784</name>
</gene>
<dbReference type="AlphaFoldDB" id="A0A5J5AWN8"/>
<reference evidence="4 5" key="1">
    <citation type="submission" date="2019-09" db="EMBL/GenBank/DDBJ databases">
        <title>A chromosome-level genome assembly of the Chinese tupelo Nyssa sinensis.</title>
        <authorList>
            <person name="Yang X."/>
            <person name="Kang M."/>
            <person name="Yang Y."/>
            <person name="Xiong H."/>
            <person name="Wang M."/>
            <person name="Zhang Z."/>
            <person name="Wang Z."/>
            <person name="Wu H."/>
            <person name="Ma T."/>
            <person name="Liu J."/>
            <person name="Xi Z."/>
        </authorList>
    </citation>
    <scope>NUCLEOTIDE SEQUENCE [LARGE SCALE GENOMIC DNA]</scope>
    <source>
        <strain evidence="4">J267</strain>
        <tissue evidence="4">Leaf</tissue>
    </source>
</reference>
<evidence type="ECO:0000256" key="2">
    <source>
        <dbReference type="ARBA" id="ARBA00023242"/>
    </source>
</evidence>
<dbReference type="Proteomes" id="UP000325577">
    <property type="component" value="Linkage Group LG17"/>
</dbReference>
<name>A0A5J5AWN8_9ASTE</name>
<accession>A0A5J5AWN8</accession>
<sequence>MSIALESNTSNQIERSGYGHGMSYISIYDSQEAGRPVAGIFAGDRLLPDSKMTKNVVQEREEELGSCSSSSIGRNSDSSGLSSDGDDVSGEGEVQSSYKGPFDTLDSLEEVLPIKRGISKFYCGKSKSFTSLTDASSCSSVKDIAKPENAYTRKRKNLLAYNHFWDENRNYPLRSTSGGISKRPAKSRSTLALAVTMSSSDSNNNSENSSNSSSPLCLPPLYPHSRRSSNNESSTSPPQRKFSPRHSLSLSDLQCAAALTPGTSSLVISNGDEDKRH</sequence>
<evidence type="ECO:0000256" key="1">
    <source>
        <dbReference type="ARBA" id="ARBA00004123"/>
    </source>
</evidence>
<feature type="compositionally biased region" description="Low complexity" evidence="3">
    <location>
        <begin position="198"/>
        <end position="214"/>
    </location>
</feature>
<dbReference type="GO" id="GO:0006950">
    <property type="term" value="P:response to stress"/>
    <property type="evidence" value="ECO:0007669"/>
    <property type="project" value="UniProtKB-ARBA"/>
</dbReference>
<dbReference type="OrthoDB" id="691484at2759"/>
<dbReference type="PANTHER" id="PTHR33172">
    <property type="entry name" value="OS08G0516900 PROTEIN"/>
    <property type="match status" value="1"/>
</dbReference>
<feature type="compositionally biased region" description="Low complexity" evidence="3">
    <location>
        <begin position="65"/>
        <end position="83"/>
    </location>
</feature>
<dbReference type="InterPro" id="IPR051992">
    <property type="entry name" value="OxStress_Response_Reg"/>
</dbReference>
<protein>
    <submittedName>
        <fullName evidence="4">Uncharacterized protein</fullName>
    </submittedName>
</protein>
<feature type="region of interest" description="Disordered" evidence="3">
    <location>
        <begin position="55"/>
        <end position="101"/>
    </location>
</feature>
<dbReference type="EMBL" id="CM018040">
    <property type="protein sequence ID" value="KAA8534774.1"/>
    <property type="molecule type" value="Genomic_DNA"/>
</dbReference>
<feature type="region of interest" description="Disordered" evidence="3">
    <location>
        <begin position="196"/>
        <end position="247"/>
    </location>
</feature>